<protein>
    <submittedName>
        <fullName evidence="1">Uncharacterized protein</fullName>
    </submittedName>
</protein>
<sequence>MREERRSGAGTAQLEDGNFMLGASQLRRLSGERITKDYIGGTGIRKRRVRTTTTTVRTYHYNMHHYHHSTYHYHHSTYLPLQYAPLPPQHVSLPPQYVLTTTICTTTTTARITTTTCFSFIVGTSLNSSREDASTVCRGRVDEEVTTRGKTETIGLNITQITSTREVDVGLSVPKDHNRVGLSGVVSAICESSRALSQFPCRASHRINTHQELSQKVSELCRDRN</sequence>
<accession>A0AAW0V4I6</accession>
<evidence type="ECO:0000313" key="1">
    <source>
        <dbReference type="EMBL" id="KAK8405542.1"/>
    </source>
</evidence>
<dbReference type="AlphaFoldDB" id="A0AAW0V4I6"/>
<comment type="caution">
    <text evidence="1">The sequence shown here is derived from an EMBL/GenBank/DDBJ whole genome shotgun (WGS) entry which is preliminary data.</text>
</comment>
<keyword evidence="2" id="KW-1185">Reference proteome</keyword>
<evidence type="ECO:0000313" key="2">
    <source>
        <dbReference type="Proteomes" id="UP001487740"/>
    </source>
</evidence>
<dbReference type="EMBL" id="JARAKH010000003">
    <property type="protein sequence ID" value="KAK8405542.1"/>
    <property type="molecule type" value="Genomic_DNA"/>
</dbReference>
<dbReference type="Proteomes" id="UP001487740">
    <property type="component" value="Unassembled WGS sequence"/>
</dbReference>
<name>A0AAW0V4I6_SCYPA</name>
<proteinExistence type="predicted"/>
<organism evidence="1 2">
    <name type="scientific">Scylla paramamosain</name>
    <name type="common">Mud crab</name>
    <dbReference type="NCBI Taxonomy" id="85552"/>
    <lineage>
        <taxon>Eukaryota</taxon>
        <taxon>Metazoa</taxon>
        <taxon>Ecdysozoa</taxon>
        <taxon>Arthropoda</taxon>
        <taxon>Crustacea</taxon>
        <taxon>Multicrustacea</taxon>
        <taxon>Malacostraca</taxon>
        <taxon>Eumalacostraca</taxon>
        <taxon>Eucarida</taxon>
        <taxon>Decapoda</taxon>
        <taxon>Pleocyemata</taxon>
        <taxon>Brachyura</taxon>
        <taxon>Eubrachyura</taxon>
        <taxon>Portunoidea</taxon>
        <taxon>Portunidae</taxon>
        <taxon>Portuninae</taxon>
        <taxon>Scylla</taxon>
    </lineage>
</organism>
<reference evidence="1 2" key="1">
    <citation type="submission" date="2023-03" db="EMBL/GenBank/DDBJ databases">
        <title>High-quality genome of Scylla paramamosain provides insights in environmental adaptation.</title>
        <authorList>
            <person name="Zhang L."/>
        </authorList>
    </citation>
    <scope>NUCLEOTIDE SEQUENCE [LARGE SCALE GENOMIC DNA]</scope>
    <source>
        <strain evidence="1">LZ_2023a</strain>
        <tissue evidence="1">Muscle</tissue>
    </source>
</reference>
<gene>
    <name evidence="1" type="ORF">O3P69_001837</name>
</gene>